<reference evidence="1" key="2">
    <citation type="submission" date="2021-04" db="EMBL/GenBank/DDBJ databases">
        <authorList>
            <person name="Gilroy R."/>
        </authorList>
    </citation>
    <scope>NUCLEOTIDE SEQUENCE</scope>
    <source>
        <strain evidence="1">5933</strain>
    </source>
</reference>
<gene>
    <name evidence="1" type="ORF">H9698_09435</name>
</gene>
<dbReference type="Proteomes" id="UP000823918">
    <property type="component" value="Unassembled WGS sequence"/>
</dbReference>
<comment type="caution">
    <text evidence="1">The sequence shown here is derived from an EMBL/GenBank/DDBJ whole genome shotgun (WGS) entry which is preliminary data.</text>
</comment>
<accession>A0A9D2Q7T7</accession>
<dbReference type="AlphaFoldDB" id="A0A9D2Q7T7"/>
<sequence>MILGVIATDPVKQVIHEMNFRKDKDIRMLDVRSMEQIAQQIEEEQVFTHVLIQPDALREKSGGLLLLVERLCKSTMAEYLVLLDGYPQDSRLVRELEEVGVAAENILFSASLALKQRINELFQNAEEYAFEKAEIEPPPQAKPKKRKSVSSVFSFPNIFPAKNKRPPVHSSSPAQQPISTLESRMLSIQKENLKIAKTIAVAGAGKRIGTTTQALQMLLFLRAHNRKAALIEMHENPCLSSYAQVYSDAVLEKDSCIINGSRLYFSKKALPTIQKEFDFLVLDYGVYRNCAMQELADSDASIIVCGIKPWEAEEINYTFRENNEKYHYLFSFVPQNDQENVTAQMEEFSQRTFFAPYSPDMFQYNGNDELYKALLSDCL</sequence>
<organism evidence="1 2">
    <name type="scientific">Candidatus Ruthenibacterium merdavium</name>
    <dbReference type="NCBI Taxonomy" id="2838752"/>
    <lineage>
        <taxon>Bacteria</taxon>
        <taxon>Bacillati</taxon>
        <taxon>Bacillota</taxon>
        <taxon>Clostridia</taxon>
        <taxon>Eubacteriales</taxon>
        <taxon>Oscillospiraceae</taxon>
        <taxon>Ruthenibacterium</taxon>
    </lineage>
</organism>
<name>A0A9D2Q7T7_9FIRM</name>
<evidence type="ECO:0000313" key="2">
    <source>
        <dbReference type="Proteomes" id="UP000823918"/>
    </source>
</evidence>
<evidence type="ECO:0000313" key="1">
    <source>
        <dbReference type="EMBL" id="HJC72995.1"/>
    </source>
</evidence>
<reference evidence="1" key="1">
    <citation type="journal article" date="2021" name="PeerJ">
        <title>Extensive microbial diversity within the chicken gut microbiome revealed by metagenomics and culture.</title>
        <authorList>
            <person name="Gilroy R."/>
            <person name="Ravi A."/>
            <person name="Getino M."/>
            <person name="Pursley I."/>
            <person name="Horton D.L."/>
            <person name="Alikhan N.F."/>
            <person name="Baker D."/>
            <person name="Gharbi K."/>
            <person name="Hall N."/>
            <person name="Watson M."/>
            <person name="Adriaenssens E.M."/>
            <person name="Foster-Nyarko E."/>
            <person name="Jarju S."/>
            <person name="Secka A."/>
            <person name="Antonio M."/>
            <person name="Oren A."/>
            <person name="Chaudhuri R.R."/>
            <person name="La Ragione R."/>
            <person name="Hildebrand F."/>
            <person name="Pallen M.J."/>
        </authorList>
    </citation>
    <scope>NUCLEOTIDE SEQUENCE</scope>
    <source>
        <strain evidence="1">5933</strain>
    </source>
</reference>
<dbReference type="EMBL" id="DWWA01000049">
    <property type="protein sequence ID" value="HJC72995.1"/>
    <property type="molecule type" value="Genomic_DNA"/>
</dbReference>
<protein>
    <submittedName>
        <fullName evidence="1">Uncharacterized protein</fullName>
    </submittedName>
</protein>
<proteinExistence type="predicted"/>